<evidence type="ECO:0000256" key="2">
    <source>
        <dbReference type="ARBA" id="ARBA00004496"/>
    </source>
</evidence>
<dbReference type="InterPro" id="IPR038187">
    <property type="entry name" value="NAC_A/B_dom_sf"/>
</dbReference>
<dbReference type="GO" id="GO:0005634">
    <property type="term" value="C:nucleus"/>
    <property type="evidence" value="ECO:0007669"/>
    <property type="project" value="UniProtKB-SubCell"/>
</dbReference>
<keyword evidence="10 12" id="KW-0804">Transcription</keyword>
<evidence type="ECO:0000256" key="6">
    <source>
        <dbReference type="ARBA" id="ARBA00022490"/>
    </source>
</evidence>
<evidence type="ECO:0000313" key="14">
    <source>
        <dbReference type="EMBL" id="PCD32933.1"/>
    </source>
</evidence>
<evidence type="ECO:0000256" key="1">
    <source>
        <dbReference type="ARBA" id="ARBA00004123"/>
    </source>
</evidence>
<dbReference type="EMBL" id="MABQ02000006">
    <property type="protein sequence ID" value="PCD32933.1"/>
    <property type="molecule type" value="Genomic_DNA"/>
</dbReference>
<evidence type="ECO:0000259" key="13">
    <source>
        <dbReference type="PROSITE" id="PS51151"/>
    </source>
</evidence>
<evidence type="ECO:0000256" key="11">
    <source>
        <dbReference type="ARBA" id="ARBA00023242"/>
    </source>
</evidence>
<evidence type="ECO:0000256" key="10">
    <source>
        <dbReference type="ARBA" id="ARBA00023163"/>
    </source>
</evidence>
<evidence type="ECO:0000256" key="12">
    <source>
        <dbReference type="RuleBase" id="RU361272"/>
    </source>
</evidence>
<evidence type="ECO:0000256" key="5">
    <source>
        <dbReference type="ARBA" id="ARBA00022448"/>
    </source>
</evidence>
<evidence type="ECO:0000256" key="7">
    <source>
        <dbReference type="ARBA" id="ARBA00022491"/>
    </source>
</evidence>
<reference evidence="14 15" key="1">
    <citation type="journal article" date="2016" name="Environ. Microbiol.">
        <title>Effector profiles distinguish formae speciales of Fusarium oxysporum.</title>
        <authorList>
            <person name="van Dam P."/>
            <person name="Fokkens L."/>
            <person name="Schmidt S.M."/>
            <person name="Linmans J.H."/>
            <person name="Kistler H.C."/>
            <person name="Ma L.J."/>
            <person name="Rep M."/>
        </authorList>
    </citation>
    <scope>NUCLEOTIDE SEQUENCE [LARGE SCALE GENOMIC DNA]</scope>
    <source>
        <strain evidence="14 15">Forc016</strain>
    </source>
</reference>
<dbReference type="Pfam" id="PF01849">
    <property type="entry name" value="NAC"/>
    <property type="match status" value="1"/>
</dbReference>
<comment type="subcellular location">
    <subcellularLocation>
        <location evidence="2">Cytoplasm</location>
    </subcellularLocation>
    <subcellularLocation>
        <location evidence="1">Nucleus</location>
    </subcellularLocation>
</comment>
<evidence type="ECO:0000313" key="15">
    <source>
        <dbReference type="Proteomes" id="UP000219602"/>
    </source>
</evidence>
<evidence type="ECO:0000256" key="4">
    <source>
        <dbReference type="ARBA" id="ARBA00022192"/>
    </source>
</evidence>
<keyword evidence="6" id="KW-0963">Cytoplasm</keyword>
<dbReference type="Proteomes" id="UP000219602">
    <property type="component" value="Chromosome 8"/>
</dbReference>
<dbReference type="PROSITE" id="PS51151">
    <property type="entry name" value="NAC_AB"/>
    <property type="match status" value="1"/>
</dbReference>
<dbReference type="Gene3D" id="2.20.70.30">
    <property type="entry name" value="Nascent polypeptide-associated complex domain"/>
    <property type="match status" value="1"/>
</dbReference>
<dbReference type="AlphaFoldDB" id="A0A2H3H4Q6"/>
<comment type="similarity">
    <text evidence="3 12">Belongs to the NAC-beta family.</text>
</comment>
<dbReference type="InterPro" id="IPR039370">
    <property type="entry name" value="BTF3"/>
</dbReference>
<evidence type="ECO:0000256" key="3">
    <source>
        <dbReference type="ARBA" id="ARBA00005296"/>
    </source>
</evidence>
<evidence type="ECO:0000256" key="9">
    <source>
        <dbReference type="ARBA" id="ARBA00023015"/>
    </source>
</evidence>
<keyword evidence="7" id="KW-0678">Repressor</keyword>
<protein>
    <recommendedName>
        <fullName evidence="4 12">Nascent polypeptide-associated complex subunit beta</fullName>
    </recommendedName>
</protein>
<dbReference type="PANTHER" id="PTHR10351">
    <property type="entry name" value="TRANSCRIPTION FACTOR BTF3 FAMILY MEMBER"/>
    <property type="match status" value="1"/>
</dbReference>
<name>A0A2H3H4Q6_FUSOX</name>
<dbReference type="SMART" id="SM01407">
    <property type="entry name" value="NAC"/>
    <property type="match status" value="1"/>
</dbReference>
<comment type="caution">
    <text evidence="14">The sequence shown here is derived from an EMBL/GenBank/DDBJ whole genome shotgun (WGS) entry which is preliminary data.</text>
</comment>
<comment type="subunit">
    <text evidence="12">Part of the nascent polypeptide-associated complex (NAC).</text>
</comment>
<keyword evidence="5" id="KW-0813">Transport</keyword>
<keyword evidence="11" id="KW-0539">Nucleus</keyword>
<feature type="domain" description="NAC-A/B" evidence="13">
    <location>
        <begin position="136"/>
        <end position="201"/>
    </location>
</feature>
<dbReference type="STRING" id="327505.A0A2H3H4Q6"/>
<dbReference type="GO" id="GO:0005737">
    <property type="term" value="C:cytoplasm"/>
    <property type="evidence" value="ECO:0007669"/>
    <property type="project" value="UniProtKB-SubCell"/>
</dbReference>
<dbReference type="FunFam" id="2.20.70.30:FF:000003">
    <property type="entry name" value="Nascent polypeptide-associated complex subunit beta"/>
    <property type="match status" value="1"/>
</dbReference>
<sequence length="224" mass="24411">MRSSKTIHSRNYLYRTSQELDTKCHGFHVWTIFLTYPTSLAGGGYNVTGDECGARPVKGGAPLEPLLSLGEMPNLLFRSSPPIPRNRISPIMSSAEVQERLKKLGLSARTGTKLICHLGGKGTPRRKVKRAPARSGADDKKLQLALKKLNTQPIQAIEEVNMFKQDGNVIHFAAPKVHAAVPSNTFAIYGNGEDKELTELVPVTLHSQGRRGSEIVGLFGQEAG</sequence>
<keyword evidence="9 12" id="KW-0805">Transcription regulation</keyword>
<dbReference type="CDD" id="cd22055">
    <property type="entry name" value="NAC_BTF3"/>
    <property type="match status" value="1"/>
</dbReference>
<gene>
    <name evidence="14" type="ORF">AU210_009169</name>
</gene>
<evidence type="ECO:0000256" key="8">
    <source>
        <dbReference type="ARBA" id="ARBA00022927"/>
    </source>
</evidence>
<proteinExistence type="inferred from homology"/>
<dbReference type="InterPro" id="IPR002715">
    <property type="entry name" value="Nas_poly-pep-assoc_cplx_dom"/>
</dbReference>
<keyword evidence="8" id="KW-0653">Protein transport</keyword>
<dbReference type="GO" id="GO:0015031">
    <property type="term" value="P:protein transport"/>
    <property type="evidence" value="ECO:0007669"/>
    <property type="project" value="UniProtKB-KW"/>
</dbReference>
<accession>A0A2H3H4Q6</accession>
<reference evidence="14 15" key="2">
    <citation type="journal article" date="2017" name="Sci. Rep.">
        <title>A mobile pathogenicity chromosome in Fusarium oxysporum for infection of multiple cucurbit species.</title>
        <authorList>
            <person name="van Dam P."/>
            <person name="Fokkens L."/>
            <person name="Ayukawa Y."/>
            <person name="van der Gragt M."/>
            <person name="Ter Horst A."/>
            <person name="Brankovics B."/>
            <person name="Houterman P.M."/>
            <person name="Arie T."/>
            <person name="Rep M."/>
        </authorList>
    </citation>
    <scope>NUCLEOTIDE SEQUENCE [LARGE SCALE GENOMIC DNA]</scope>
    <source>
        <strain evidence="14 15">Forc016</strain>
    </source>
</reference>
<organism evidence="14 15">
    <name type="scientific">Fusarium oxysporum f. sp. radicis-cucumerinum</name>
    <dbReference type="NCBI Taxonomy" id="327505"/>
    <lineage>
        <taxon>Eukaryota</taxon>
        <taxon>Fungi</taxon>
        <taxon>Dikarya</taxon>
        <taxon>Ascomycota</taxon>
        <taxon>Pezizomycotina</taxon>
        <taxon>Sordariomycetes</taxon>
        <taxon>Hypocreomycetidae</taxon>
        <taxon>Hypocreales</taxon>
        <taxon>Nectriaceae</taxon>
        <taxon>Fusarium</taxon>
        <taxon>Fusarium oxysporum species complex</taxon>
    </lineage>
</organism>